<protein>
    <recommendedName>
        <fullName evidence="4">RecT protein</fullName>
    </recommendedName>
</protein>
<evidence type="ECO:0008006" key="4">
    <source>
        <dbReference type="Google" id="ProtNLM"/>
    </source>
</evidence>
<keyword evidence="3" id="KW-1185">Reference proteome</keyword>
<feature type="region of interest" description="Disordered" evidence="1">
    <location>
        <begin position="283"/>
        <end position="360"/>
    </location>
</feature>
<dbReference type="EMBL" id="JBHSSM010000016">
    <property type="protein sequence ID" value="MFC6315204.1"/>
    <property type="molecule type" value="Genomic_DNA"/>
</dbReference>
<proteinExistence type="predicted"/>
<accession>A0ABW1UMP3</accession>
<dbReference type="Proteomes" id="UP001596310">
    <property type="component" value="Unassembled WGS sequence"/>
</dbReference>
<name>A0ABW1UMP3_9LACO</name>
<reference evidence="3" key="1">
    <citation type="journal article" date="2019" name="Int. J. Syst. Evol. Microbiol.">
        <title>The Global Catalogue of Microorganisms (GCM) 10K type strain sequencing project: providing services to taxonomists for standard genome sequencing and annotation.</title>
        <authorList>
            <consortium name="The Broad Institute Genomics Platform"/>
            <consortium name="The Broad Institute Genome Sequencing Center for Infectious Disease"/>
            <person name="Wu L."/>
            <person name="Ma J."/>
        </authorList>
    </citation>
    <scope>NUCLEOTIDE SEQUENCE [LARGE SCALE GENOMIC DNA]</scope>
    <source>
        <strain evidence="3">CCM 8897</strain>
    </source>
</reference>
<gene>
    <name evidence="2" type="ORF">ACFQHW_06400</name>
</gene>
<evidence type="ECO:0000313" key="3">
    <source>
        <dbReference type="Proteomes" id="UP001596310"/>
    </source>
</evidence>
<evidence type="ECO:0000313" key="2">
    <source>
        <dbReference type="EMBL" id="MFC6315204.1"/>
    </source>
</evidence>
<evidence type="ECO:0000256" key="1">
    <source>
        <dbReference type="SAM" id="MobiDB-lite"/>
    </source>
</evidence>
<comment type="caution">
    <text evidence="2">The sequence shown here is derived from an EMBL/GenBank/DDBJ whole genome shotgun (WGS) entry which is preliminary data.</text>
</comment>
<dbReference type="RefSeq" id="WP_125598141.1">
    <property type="nucleotide sequence ID" value="NZ_JBHSSM010000016.1"/>
</dbReference>
<feature type="compositionally biased region" description="Basic and acidic residues" evidence="1">
    <location>
        <begin position="283"/>
        <end position="314"/>
    </location>
</feature>
<organism evidence="2 3">
    <name type="scientific">Lapidilactobacillus achengensis</name>
    <dbReference type="NCBI Taxonomy" id="2486000"/>
    <lineage>
        <taxon>Bacteria</taxon>
        <taxon>Bacillati</taxon>
        <taxon>Bacillota</taxon>
        <taxon>Bacilli</taxon>
        <taxon>Lactobacillales</taxon>
        <taxon>Lactobacillaceae</taxon>
        <taxon>Lapidilactobacillus</taxon>
    </lineage>
</organism>
<sequence length="360" mass="40576">MTVAKYETGLSKITNAIAPMISSQLSNNGIEMTDYQRQVVISAISAINTTLENSSLSISQIDQSNLTQILLTVAALQLNADATPREVYFIVRKSKNAKPKIEMNIEGDGNDALLARFGRDVKKVYPYWAIREGDDFTYPSHRGVETTPPTWVEKGIGKVIRVVYPIESQNGSINYYIGERADVKKNLIAHMMNNLMWDKDKIAKKTEIRQKTENMTLDEILDDDDLVKTGQISPAWREPQSRESMIIRKMRNNVTKKIPKDFSSSFVANQYQEVTDPEAAKVRKDVTEHANSEDFEQAKIEASKPEKNEPKEGWKPAPEGVSQASEVVKPQQPEIIDAPTKEEAPQEPEPSIFDDDEDPF</sequence>